<feature type="compositionally biased region" description="Polar residues" evidence="1">
    <location>
        <begin position="21"/>
        <end position="40"/>
    </location>
</feature>
<evidence type="ECO:0000259" key="2">
    <source>
        <dbReference type="Pfam" id="PF07460"/>
    </source>
</evidence>
<feature type="region of interest" description="Disordered" evidence="1">
    <location>
        <begin position="399"/>
        <end position="431"/>
    </location>
</feature>
<keyword evidence="4" id="KW-1185">Reference proteome</keyword>
<feature type="domain" description="Nuclease associated modular" evidence="2">
    <location>
        <begin position="98"/>
        <end position="126"/>
    </location>
</feature>
<accession>A0AAV1ICL3</accession>
<evidence type="ECO:0000313" key="3">
    <source>
        <dbReference type="EMBL" id="CAK0783709.1"/>
    </source>
</evidence>
<feature type="compositionally biased region" description="Basic and acidic residues" evidence="1">
    <location>
        <begin position="76"/>
        <end position="89"/>
    </location>
</feature>
<evidence type="ECO:0000256" key="1">
    <source>
        <dbReference type="SAM" id="MobiDB-lite"/>
    </source>
</evidence>
<feature type="compositionally biased region" description="Low complexity" evidence="1">
    <location>
        <begin position="47"/>
        <end position="65"/>
    </location>
</feature>
<comment type="caution">
    <text evidence="3">The sequence shown here is derived from an EMBL/GenBank/DDBJ whole genome shotgun (WGS) entry which is preliminary data.</text>
</comment>
<protein>
    <recommendedName>
        <fullName evidence="2">Nuclease associated modular domain-containing protein</fullName>
    </recommendedName>
</protein>
<dbReference type="EMBL" id="CAUYUE010000009">
    <property type="protein sequence ID" value="CAK0783709.1"/>
    <property type="molecule type" value="Genomic_DNA"/>
</dbReference>
<feature type="compositionally biased region" description="Basic and acidic residues" evidence="1">
    <location>
        <begin position="1"/>
        <end position="19"/>
    </location>
</feature>
<dbReference type="Proteomes" id="UP001314263">
    <property type="component" value="Unassembled WGS sequence"/>
</dbReference>
<dbReference type="PANTHER" id="PTHR34199:SF2">
    <property type="entry name" value="NUMOD3 MOTIF FAMILY PROTEIN, EXPRESSED"/>
    <property type="match status" value="1"/>
</dbReference>
<reference evidence="3 4" key="1">
    <citation type="submission" date="2023-10" db="EMBL/GenBank/DDBJ databases">
        <authorList>
            <person name="Maclean D."/>
            <person name="Macfadyen A."/>
        </authorList>
    </citation>
    <scope>NUCLEOTIDE SEQUENCE [LARGE SCALE GENOMIC DNA]</scope>
</reference>
<feature type="region of interest" description="Disordered" evidence="1">
    <location>
        <begin position="247"/>
        <end position="298"/>
    </location>
</feature>
<dbReference type="GO" id="GO:0003677">
    <property type="term" value="F:DNA binding"/>
    <property type="evidence" value="ECO:0007669"/>
    <property type="project" value="InterPro"/>
</dbReference>
<feature type="region of interest" description="Disordered" evidence="1">
    <location>
        <begin position="1"/>
        <end position="89"/>
    </location>
</feature>
<feature type="compositionally biased region" description="Basic and acidic residues" evidence="1">
    <location>
        <begin position="200"/>
        <end position="220"/>
    </location>
</feature>
<sequence>MPASNSKDHLKQDLDRERGLWSSSGAESSERVPQTASQPETAAIALTSLSETAESPPSSAETPASYYPPKERLRRMREEQYESLDESDRISEKERLRRLRISQANRGRMPWNVGRKHKPETIALIRRRTKEVMNQPEMIAWLKATHKPQLHDMDVRARISLGVRLAQLRKKAGITSDMTAKEVEAALKHAKADSEAEAEAQRLQKEKAAEERRLKRESQALDKQQLKQQLRQQLKIQQKQERQRLARATAEALTKAAKASKATKASKGKGQSKTASRRGRKPAVSHEQAAEMAEEESARQQQLQKALQLALRLEDALSTCKANVEGLEQSGDISAIEHAQEVMANAVSHLVRVKGQVAHLQSGLTPNQQFSEEEAASLARMMELEHRRHELHRHQQALADNQQCRSSADDSAKSAFSVGHPVLDVEAHTSQ</sequence>
<evidence type="ECO:0000313" key="4">
    <source>
        <dbReference type="Proteomes" id="UP001314263"/>
    </source>
</evidence>
<dbReference type="AlphaFoldDB" id="A0AAV1ICL3"/>
<dbReference type="InterPro" id="IPR003611">
    <property type="entry name" value="NUMOD3"/>
</dbReference>
<proteinExistence type="predicted"/>
<feature type="region of interest" description="Disordered" evidence="1">
    <location>
        <begin position="200"/>
        <end position="226"/>
    </location>
</feature>
<name>A0AAV1ICL3_9CHLO</name>
<organism evidence="3 4">
    <name type="scientific">Coccomyxa viridis</name>
    <dbReference type="NCBI Taxonomy" id="1274662"/>
    <lineage>
        <taxon>Eukaryota</taxon>
        <taxon>Viridiplantae</taxon>
        <taxon>Chlorophyta</taxon>
        <taxon>core chlorophytes</taxon>
        <taxon>Trebouxiophyceae</taxon>
        <taxon>Trebouxiophyceae incertae sedis</taxon>
        <taxon>Coccomyxaceae</taxon>
        <taxon>Coccomyxa</taxon>
    </lineage>
</organism>
<feature type="compositionally biased region" description="Low complexity" evidence="1">
    <location>
        <begin position="247"/>
        <end position="274"/>
    </location>
</feature>
<gene>
    <name evidence="3" type="ORF">CVIRNUC_006908</name>
</gene>
<dbReference type="PANTHER" id="PTHR34199">
    <property type="entry name" value="NUMOD3 MOTIF FAMILY PROTEIN, EXPRESSED"/>
    <property type="match status" value="1"/>
</dbReference>
<dbReference type="Pfam" id="PF07460">
    <property type="entry name" value="NUMOD3"/>
    <property type="match status" value="1"/>
</dbReference>